<sequence length="261" mass="29032">MKSPALLWTCICRNISTTGPKLKEVPKGKDHSSHLWLKRQFADPYVQKAKKENYRCRSAFKLLEIDSKIKFLRPGLKVLDCGAAPGSWSQVAVKLVNSHGYDSKQPKGLVLSVDKLPIYPIDGAVVLSKCDFTQPDIQDRLVTILKDDKLDVVLSDMAPNATGMREMDHDLITQLAIAVIRFAVTYSKPGADCLIKIWDGRNRPQLEESITRFYSQVKILKPPSSRSHSAELFLLGRGFKGLKSSSSQKSVPTDVPPVDPS</sequence>
<dbReference type="PANTHER" id="PTHR10920:SF18">
    <property type="entry name" value="RRNA METHYLTRANSFERASE 2, MITOCHONDRIAL"/>
    <property type="match status" value="1"/>
</dbReference>
<name>A0A1S3D6B1_DIACI</name>
<keyword evidence="3" id="KW-0698">rRNA processing</keyword>
<evidence type="ECO:0000256" key="10">
    <source>
        <dbReference type="PIRSR" id="PIRSR005461-1"/>
    </source>
</evidence>
<dbReference type="PANTHER" id="PTHR10920">
    <property type="entry name" value="RIBOSOMAL RNA METHYLTRANSFERASE"/>
    <property type="match status" value="1"/>
</dbReference>
<keyword evidence="8" id="KW-0496">Mitochondrion</keyword>
<dbReference type="InterPro" id="IPR015507">
    <property type="entry name" value="rRNA-MeTfrase_E"/>
</dbReference>
<evidence type="ECO:0000256" key="9">
    <source>
        <dbReference type="ARBA" id="ARBA00041184"/>
    </source>
</evidence>
<dbReference type="GeneID" id="103512336"/>
<dbReference type="PIRSF" id="PIRSF005461">
    <property type="entry name" value="23S_rRNA_mtase"/>
    <property type="match status" value="1"/>
</dbReference>
<feature type="domain" description="Ribosomal RNA methyltransferase FtsJ" evidence="12">
    <location>
        <begin position="54"/>
        <end position="239"/>
    </location>
</feature>
<dbReference type="GO" id="GO:1902775">
    <property type="term" value="P:mitochondrial large ribosomal subunit assembly"/>
    <property type="evidence" value="ECO:0007669"/>
    <property type="project" value="UniProtKB-ARBA"/>
</dbReference>
<protein>
    <recommendedName>
        <fullName evidence="9">rRNA methyltransferase 2, mitochondrial</fullName>
    </recommendedName>
</protein>
<dbReference type="SUPFAM" id="SSF53335">
    <property type="entry name" value="S-adenosyl-L-methionine-dependent methyltransferases"/>
    <property type="match status" value="1"/>
</dbReference>
<dbReference type="Proteomes" id="UP000079169">
    <property type="component" value="Unplaced"/>
</dbReference>
<evidence type="ECO:0000256" key="2">
    <source>
        <dbReference type="ARBA" id="ARBA00009258"/>
    </source>
</evidence>
<dbReference type="GO" id="GO:0005759">
    <property type="term" value="C:mitochondrial matrix"/>
    <property type="evidence" value="ECO:0007669"/>
    <property type="project" value="UniProtKB-ARBA"/>
</dbReference>
<dbReference type="KEGG" id="dci:103512336"/>
<comment type="similarity">
    <text evidence="2">Belongs to the class I-like SAM-binding methyltransferase superfamily. RNA methyltransferase RlmE family.</text>
</comment>
<evidence type="ECO:0000256" key="1">
    <source>
        <dbReference type="ARBA" id="ARBA00004173"/>
    </source>
</evidence>
<evidence type="ECO:0000256" key="3">
    <source>
        <dbReference type="ARBA" id="ARBA00022552"/>
    </source>
</evidence>
<evidence type="ECO:0000256" key="5">
    <source>
        <dbReference type="ARBA" id="ARBA00022679"/>
    </source>
</evidence>
<dbReference type="Pfam" id="PF01728">
    <property type="entry name" value="FtsJ"/>
    <property type="match status" value="1"/>
</dbReference>
<dbReference type="Gene3D" id="3.40.50.150">
    <property type="entry name" value="Vaccinia Virus protein VP39"/>
    <property type="match status" value="1"/>
</dbReference>
<dbReference type="CTD" id="29960"/>
<dbReference type="HAMAP" id="MF_01547">
    <property type="entry name" value="RNA_methyltr_E"/>
    <property type="match status" value="1"/>
</dbReference>
<reference evidence="14" key="1">
    <citation type="submission" date="2025-08" db="UniProtKB">
        <authorList>
            <consortium name="RefSeq"/>
        </authorList>
    </citation>
    <scope>IDENTIFICATION</scope>
</reference>
<evidence type="ECO:0000313" key="14">
    <source>
        <dbReference type="RefSeq" id="XP_008475320.1"/>
    </source>
</evidence>
<feature type="region of interest" description="Disordered" evidence="11">
    <location>
        <begin position="241"/>
        <end position="261"/>
    </location>
</feature>
<dbReference type="GO" id="GO:0008650">
    <property type="term" value="F:rRNA (uridine-2'-O-)-methyltransferase activity"/>
    <property type="evidence" value="ECO:0007669"/>
    <property type="project" value="TreeGrafter"/>
</dbReference>
<feature type="active site" description="Proton acceptor" evidence="10">
    <location>
        <position position="196"/>
    </location>
</feature>
<dbReference type="RefSeq" id="XP_008475320.1">
    <property type="nucleotide sequence ID" value="XM_008477098.3"/>
</dbReference>
<feature type="compositionally biased region" description="Low complexity" evidence="11">
    <location>
        <begin position="241"/>
        <end position="253"/>
    </location>
</feature>
<dbReference type="AlphaFoldDB" id="A0A1S3D6B1"/>
<accession>A0A1S3D6B1</accession>
<evidence type="ECO:0000259" key="12">
    <source>
        <dbReference type="Pfam" id="PF01728"/>
    </source>
</evidence>
<keyword evidence="13" id="KW-1185">Reference proteome</keyword>
<dbReference type="InterPro" id="IPR029063">
    <property type="entry name" value="SAM-dependent_MTases_sf"/>
</dbReference>
<evidence type="ECO:0000313" key="13">
    <source>
        <dbReference type="Proteomes" id="UP000079169"/>
    </source>
</evidence>
<organism evidence="13 14">
    <name type="scientific">Diaphorina citri</name>
    <name type="common">Asian citrus psyllid</name>
    <dbReference type="NCBI Taxonomy" id="121845"/>
    <lineage>
        <taxon>Eukaryota</taxon>
        <taxon>Metazoa</taxon>
        <taxon>Ecdysozoa</taxon>
        <taxon>Arthropoda</taxon>
        <taxon>Hexapoda</taxon>
        <taxon>Insecta</taxon>
        <taxon>Pterygota</taxon>
        <taxon>Neoptera</taxon>
        <taxon>Paraneoptera</taxon>
        <taxon>Hemiptera</taxon>
        <taxon>Sternorrhyncha</taxon>
        <taxon>Psylloidea</taxon>
        <taxon>Psyllidae</taxon>
        <taxon>Diaphorininae</taxon>
        <taxon>Diaphorina</taxon>
    </lineage>
</organism>
<dbReference type="InterPro" id="IPR002877">
    <property type="entry name" value="RNA_MeTrfase_FtsJ_dom"/>
</dbReference>
<keyword evidence="4 14" id="KW-0489">Methyltransferase</keyword>
<dbReference type="STRING" id="121845.A0A1S3D6B1"/>
<dbReference type="InterPro" id="IPR050082">
    <property type="entry name" value="RNA_methyltr_RlmE"/>
</dbReference>
<dbReference type="FunFam" id="3.40.50.150:FF:000129">
    <property type="entry name" value="Mitochondrial rRNA methyltransferase 2"/>
    <property type="match status" value="1"/>
</dbReference>
<keyword evidence="7" id="KW-0809">Transit peptide</keyword>
<evidence type="ECO:0000256" key="11">
    <source>
        <dbReference type="SAM" id="MobiDB-lite"/>
    </source>
</evidence>
<comment type="subcellular location">
    <subcellularLocation>
        <location evidence="1">Mitochondrion</location>
    </subcellularLocation>
</comment>
<evidence type="ECO:0000256" key="7">
    <source>
        <dbReference type="ARBA" id="ARBA00022946"/>
    </source>
</evidence>
<proteinExistence type="inferred from homology"/>
<evidence type="ECO:0000256" key="6">
    <source>
        <dbReference type="ARBA" id="ARBA00022691"/>
    </source>
</evidence>
<evidence type="ECO:0000256" key="4">
    <source>
        <dbReference type="ARBA" id="ARBA00022603"/>
    </source>
</evidence>
<keyword evidence="6 10" id="KW-0949">S-adenosyl-L-methionine</keyword>
<gene>
    <name evidence="14" type="primary">LOC103512336</name>
</gene>
<dbReference type="PaxDb" id="121845-A0A1S3D6B1"/>
<evidence type="ECO:0000256" key="8">
    <source>
        <dbReference type="ARBA" id="ARBA00023128"/>
    </source>
</evidence>
<keyword evidence="5" id="KW-0808">Transferase</keyword>